<evidence type="ECO:0000313" key="3">
    <source>
        <dbReference type="Proteomes" id="UP000294200"/>
    </source>
</evidence>
<name>A0A4R0X7R1_9BURK</name>
<dbReference type="GO" id="GO:0008757">
    <property type="term" value="F:S-adenosylmethionine-dependent methyltransferase activity"/>
    <property type="evidence" value="ECO:0007669"/>
    <property type="project" value="InterPro"/>
</dbReference>
<dbReference type="EMBL" id="MWML01000127">
    <property type="protein sequence ID" value="TCG06074.1"/>
    <property type="molecule type" value="Genomic_DNA"/>
</dbReference>
<proteinExistence type="predicted"/>
<evidence type="ECO:0000259" key="1">
    <source>
        <dbReference type="PROSITE" id="PS50123"/>
    </source>
</evidence>
<dbReference type="Pfam" id="PF01739">
    <property type="entry name" value="CheR"/>
    <property type="match status" value="1"/>
</dbReference>
<protein>
    <recommendedName>
        <fullName evidence="1">CheR-type methyltransferase domain-containing protein</fullName>
    </recommendedName>
</protein>
<feature type="domain" description="CheR-type methyltransferase" evidence="1">
    <location>
        <begin position="1"/>
        <end position="69"/>
    </location>
</feature>
<sequence>MGYRHLLRATPEEANAALADMRIGVTQFFRDREAFDSLDREVISTLLTDAHGDGQVRVWLVGCASGEEPGAGEAAYRARAVR</sequence>
<dbReference type="Gene3D" id="3.40.50.150">
    <property type="entry name" value="Vaccinia Virus protein VP39"/>
    <property type="match status" value="1"/>
</dbReference>
<dbReference type="InterPro" id="IPR000780">
    <property type="entry name" value="CheR_MeTrfase"/>
</dbReference>
<dbReference type="InterPro" id="IPR029063">
    <property type="entry name" value="SAM-dependent_MTases_sf"/>
</dbReference>
<evidence type="ECO:0000313" key="2">
    <source>
        <dbReference type="EMBL" id="TCG06074.1"/>
    </source>
</evidence>
<gene>
    <name evidence="2" type="ORF">BZM27_28965</name>
</gene>
<keyword evidence="3" id="KW-1185">Reference proteome</keyword>
<dbReference type="AlphaFoldDB" id="A0A4R0X7R1"/>
<dbReference type="SUPFAM" id="SSF53335">
    <property type="entry name" value="S-adenosyl-L-methionine-dependent methyltransferases"/>
    <property type="match status" value="1"/>
</dbReference>
<comment type="caution">
    <text evidence="2">The sequence shown here is derived from an EMBL/GenBank/DDBJ whole genome shotgun (WGS) entry which is preliminary data.</text>
</comment>
<reference evidence="2 3" key="1">
    <citation type="submission" date="2017-02" db="EMBL/GenBank/DDBJ databases">
        <title>Paraburkholderia sophoroidis sp. nov. and Paraburkholderia steynii sp. nov. rhizobial symbionts of the fynbos legume Hypocalyptus sophoroides.</title>
        <authorList>
            <person name="Steenkamp E.T."/>
            <person name="Beukes C.W."/>
            <person name="Van Zyl E."/>
            <person name="Avontuur J."/>
            <person name="Chan W.Y."/>
            <person name="Hassen A."/>
            <person name="Palmer M."/>
            <person name="Mthombeni L."/>
            <person name="Phalane F."/>
            <person name="Sereme K."/>
            <person name="Venter S.N."/>
        </authorList>
    </citation>
    <scope>NUCLEOTIDE SEQUENCE [LARGE SCALE GENOMIC DNA]</scope>
    <source>
        <strain evidence="2 3">HC1.1ba</strain>
    </source>
</reference>
<dbReference type="Proteomes" id="UP000294200">
    <property type="component" value="Unassembled WGS sequence"/>
</dbReference>
<dbReference type="PANTHER" id="PTHR24422">
    <property type="entry name" value="CHEMOTAXIS PROTEIN METHYLTRANSFERASE"/>
    <property type="match status" value="1"/>
</dbReference>
<accession>A0A4R0X7R1</accession>
<dbReference type="PROSITE" id="PS50123">
    <property type="entry name" value="CHER"/>
    <property type="match status" value="1"/>
</dbReference>
<organism evidence="2 3">
    <name type="scientific">Paraburkholderia steynii</name>
    <dbReference type="NCBI Taxonomy" id="1245441"/>
    <lineage>
        <taxon>Bacteria</taxon>
        <taxon>Pseudomonadati</taxon>
        <taxon>Pseudomonadota</taxon>
        <taxon>Betaproteobacteria</taxon>
        <taxon>Burkholderiales</taxon>
        <taxon>Burkholderiaceae</taxon>
        <taxon>Paraburkholderia</taxon>
    </lineage>
</organism>
<dbReference type="InterPro" id="IPR022642">
    <property type="entry name" value="CheR_C"/>
</dbReference>
<dbReference type="InterPro" id="IPR050903">
    <property type="entry name" value="Bact_Chemotaxis_MeTrfase"/>
</dbReference>